<evidence type="ECO:0000313" key="5">
    <source>
        <dbReference type="Proteomes" id="UP000663829"/>
    </source>
</evidence>
<dbReference type="EMBL" id="CAJOBC010004810">
    <property type="protein sequence ID" value="CAF3841524.1"/>
    <property type="molecule type" value="Genomic_DNA"/>
</dbReference>
<name>A0A814M717_9BILA</name>
<comment type="caution">
    <text evidence="1">The sequence shown here is derived from an EMBL/GenBank/DDBJ whole genome shotgun (WGS) entry which is preliminary data.</text>
</comment>
<proteinExistence type="predicted"/>
<dbReference type="Proteomes" id="UP000663829">
    <property type="component" value="Unassembled WGS sequence"/>
</dbReference>
<dbReference type="Proteomes" id="UP000681722">
    <property type="component" value="Unassembled WGS sequence"/>
</dbReference>
<protein>
    <submittedName>
        <fullName evidence="1">Uncharacterized protein</fullName>
    </submittedName>
</protein>
<accession>A0A814M717</accession>
<gene>
    <name evidence="1" type="ORF">GPM918_LOCUS17466</name>
    <name evidence="2" type="ORF">OVA965_LOCUS38266</name>
    <name evidence="3" type="ORF">SRO942_LOCUS17464</name>
    <name evidence="4" type="ORF">TMI583_LOCUS39436</name>
</gene>
<evidence type="ECO:0000313" key="2">
    <source>
        <dbReference type="EMBL" id="CAF1531214.1"/>
    </source>
</evidence>
<dbReference type="EMBL" id="CAJNOK010037495">
    <property type="protein sequence ID" value="CAF1531214.1"/>
    <property type="molecule type" value="Genomic_DNA"/>
</dbReference>
<dbReference type="Proteomes" id="UP000677228">
    <property type="component" value="Unassembled WGS sequence"/>
</dbReference>
<dbReference type="EMBL" id="CAJNOQ010004810">
    <property type="protein sequence ID" value="CAF1074867.1"/>
    <property type="molecule type" value="Genomic_DNA"/>
</dbReference>
<dbReference type="Proteomes" id="UP000682733">
    <property type="component" value="Unassembled WGS sequence"/>
</dbReference>
<dbReference type="EMBL" id="CAJOBA010059733">
    <property type="protein sequence ID" value="CAF4318210.1"/>
    <property type="molecule type" value="Genomic_DNA"/>
</dbReference>
<evidence type="ECO:0000313" key="3">
    <source>
        <dbReference type="EMBL" id="CAF3841524.1"/>
    </source>
</evidence>
<evidence type="ECO:0000313" key="1">
    <source>
        <dbReference type="EMBL" id="CAF1074867.1"/>
    </source>
</evidence>
<evidence type="ECO:0000313" key="4">
    <source>
        <dbReference type="EMBL" id="CAF4318210.1"/>
    </source>
</evidence>
<reference evidence="1" key="1">
    <citation type="submission" date="2021-02" db="EMBL/GenBank/DDBJ databases">
        <authorList>
            <person name="Nowell W R."/>
        </authorList>
    </citation>
    <scope>NUCLEOTIDE SEQUENCE</scope>
</reference>
<sequence>MLVRIIAPWAEITWKSVPTPAPRPVVASSHRPKVRYFVVMLSSIADIADSATDGHLHAQLPIDTNWLSSPAHVEHMPIIESFS</sequence>
<dbReference type="AlphaFoldDB" id="A0A814M717"/>
<organism evidence="1 5">
    <name type="scientific">Didymodactylos carnosus</name>
    <dbReference type="NCBI Taxonomy" id="1234261"/>
    <lineage>
        <taxon>Eukaryota</taxon>
        <taxon>Metazoa</taxon>
        <taxon>Spiralia</taxon>
        <taxon>Gnathifera</taxon>
        <taxon>Rotifera</taxon>
        <taxon>Eurotatoria</taxon>
        <taxon>Bdelloidea</taxon>
        <taxon>Philodinida</taxon>
        <taxon>Philodinidae</taxon>
        <taxon>Didymodactylos</taxon>
    </lineage>
</organism>
<keyword evidence="5" id="KW-1185">Reference proteome</keyword>